<evidence type="ECO:0000313" key="2">
    <source>
        <dbReference type="Proteomes" id="UP000294513"/>
    </source>
</evidence>
<dbReference type="Proteomes" id="UP000294513">
    <property type="component" value="Unassembled WGS sequence"/>
</dbReference>
<proteinExistence type="predicted"/>
<dbReference type="RefSeq" id="WP_131896162.1">
    <property type="nucleotide sequence ID" value="NZ_SMKU01000118.1"/>
</dbReference>
<dbReference type="AlphaFoldDB" id="A0A4R5BCF6"/>
<organism evidence="1 2">
    <name type="scientific">Actinomadura rubrisoli</name>
    <dbReference type="NCBI Taxonomy" id="2530368"/>
    <lineage>
        <taxon>Bacteria</taxon>
        <taxon>Bacillati</taxon>
        <taxon>Actinomycetota</taxon>
        <taxon>Actinomycetes</taxon>
        <taxon>Streptosporangiales</taxon>
        <taxon>Thermomonosporaceae</taxon>
        <taxon>Actinomadura</taxon>
    </lineage>
</organism>
<dbReference type="OrthoDB" id="79118at2"/>
<evidence type="ECO:0000313" key="1">
    <source>
        <dbReference type="EMBL" id="TDD82933.1"/>
    </source>
</evidence>
<dbReference type="EMBL" id="SMKU01000118">
    <property type="protein sequence ID" value="TDD82933.1"/>
    <property type="molecule type" value="Genomic_DNA"/>
</dbReference>
<sequence length="80" mass="8549">MLASVAGGRGAGSALGSFARFYPWPGVRYVPILDAPWDNSVLATRRDDPNPEVQTFRTLAAAIARDLSPVLLPGRASEHT</sequence>
<keyword evidence="2" id="KW-1185">Reference proteome</keyword>
<accession>A0A4R5BCF6</accession>
<gene>
    <name evidence="1" type="ORF">E1298_21945</name>
</gene>
<name>A0A4R5BCF6_9ACTN</name>
<protein>
    <recommendedName>
        <fullName evidence="3">LysR substrate-binding domain-containing protein</fullName>
    </recommendedName>
</protein>
<comment type="caution">
    <text evidence="1">The sequence shown here is derived from an EMBL/GenBank/DDBJ whole genome shotgun (WGS) entry which is preliminary data.</text>
</comment>
<evidence type="ECO:0008006" key="3">
    <source>
        <dbReference type="Google" id="ProtNLM"/>
    </source>
</evidence>
<reference evidence="1 2" key="1">
    <citation type="submission" date="2019-03" db="EMBL/GenBank/DDBJ databases">
        <title>Draft genome sequences of novel Actinobacteria.</title>
        <authorList>
            <person name="Sahin N."/>
            <person name="Ay H."/>
            <person name="Saygin H."/>
        </authorList>
    </citation>
    <scope>NUCLEOTIDE SEQUENCE [LARGE SCALE GENOMIC DNA]</scope>
    <source>
        <strain evidence="1 2">H3C3</strain>
    </source>
</reference>